<dbReference type="InterPro" id="IPR011990">
    <property type="entry name" value="TPR-like_helical_dom_sf"/>
</dbReference>
<dbReference type="Gene3D" id="1.20.58.320">
    <property type="entry name" value="TPR-like"/>
    <property type="match status" value="1"/>
</dbReference>
<evidence type="ECO:0000256" key="1">
    <source>
        <dbReference type="SAM" id="MobiDB-lite"/>
    </source>
</evidence>
<reference evidence="2 3" key="1">
    <citation type="submission" date="2016-10" db="EMBL/GenBank/DDBJ databases">
        <authorList>
            <person name="de Groot N.N."/>
        </authorList>
    </citation>
    <scope>NUCLEOTIDE SEQUENCE [LARGE SCALE GENOMIC DNA]</scope>
    <source>
        <strain evidence="2 3">DSM 16077</strain>
    </source>
</reference>
<dbReference type="EMBL" id="FNHG01000002">
    <property type="protein sequence ID" value="SDL82966.1"/>
    <property type="molecule type" value="Genomic_DNA"/>
</dbReference>
<dbReference type="RefSeq" id="WP_091766570.1">
    <property type="nucleotide sequence ID" value="NZ_FNHG01000002.1"/>
</dbReference>
<dbReference type="Pfam" id="PF06041">
    <property type="entry name" value="DUF924"/>
    <property type="match status" value="1"/>
</dbReference>
<name>A0A1G9N8X0_9PROT</name>
<keyword evidence="3" id="KW-1185">Reference proteome</keyword>
<dbReference type="STRING" id="144026.SAMN04488568_102265"/>
<dbReference type="Gene3D" id="1.25.40.10">
    <property type="entry name" value="Tetratricopeptide repeat domain"/>
    <property type="match status" value="1"/>
</dbReference>
<evidence type="ECO:0000313" key="2">
    <source>
        <dbReference type="EMBL" id="SDL82966.1"/>
    </source>
</evidence>
<protein>
    <submittedName>
        <fullName evidence="2">Uncharacterized conserved protein, DUF924 family</fullName>
    </submittedName>
</protein>
<dbReference type="AlphaFoldDB" id="A0A1G9N8X0"/>
<feature type="region of interest" description="Disordered" evidence="1">
    <location>
        <begin position="173"/>
        <end position="197"/>
    </location>
</feature>
<dbReference type="SUPFAM" id="SSF48452">
    <property type="entry name" value="TPR-like"/>
    <property type="match status" value="1"/>
</dbReference>
<dbReference type="Proteomes" id="UP000199759">
    <property type="component" value="Unassembled WGS sequence"/>
</dbReference>
<gene>
    <name evidence="2" type="ORF">SAMN04488568_102265</name>
</gene>
<evidence type="ECO:0000313" key="3">
    <source>
        <dbReference type="Proteomes" id="UP000199759"/>
    </source>
</evidence>
<sequence>MTAPAVTAADIRKFWFDEAGPAAWYRVSPDFDARMRRRFAACVEREAAVLRAGEHPWQDEAEDALALILLLDQFPRNIWRGSGKAFAFDALARQVARAMIGRGFDWAIAEEHRAFVYMPFMHSEALSDQDYCVELAAERLTLQGTHDHAVKHRDVIRRFGRFPYRNEALQRETTPEEADYLQSGGYAPGRIDSAKKT</sequence>
<dbReference type="InterPro" id="IPR010323">
    <property type="entry name" value="DUF924"/>
</dbReference>
<organism evidence="2 3">
    <name type="scientific">Maricaulis salignorans</name>
    <dbReference type="NCBI Taxonomy" id="144026"/>
    <lineage>
        <taxon>Bacteria</taxon>
        <taxon>Pseudomonadati</taxon>
        <taxon>Pseudomonadota</taxon>
        <taxon>Alphaproteobacteria</taxon>
        <taxon>Maricaulales</taxon>
        <taxon>Maricaulaceae</taxon>
        <taxon>Maricaulis</taxon>
    </lineage>
</organism>
<accession>A0A1G9N8X0</accession>
<proteinExistence type="predicted"/>
<dbReference type="OrthoDB" id="7593450at2"/>